<evidence type="ECO:0000256" key="7">
    <source>
        <dbReference type="ARBA" id="ARBA00022741"/>
    </source>
</evidence>
<comment type="subcellular location">
    <subcellularLocation>
        <location evidence="1">Cell membrane</location>
        <topology evidence="1">Peripheral membrane protein</topology>
    </subcellularLocation>
    <subcellularLocation>
        <location evidence="2">Golgi apparatus membrane</location>
        <topology evidence="2">Peripheral membrane protein</topology>
    </subcellularLocation>
    <subcellularLocation>
        <location evidence="3">Membrane</location>
        <location evidence="3">Caveola</location>
        <topology evidence="3">Peripheral membrane protein</topology>
    </subcellularLocation>
</comment>
<evidence type="ECO:0000256" key="2">
    <source>
        <dbReference type="ARBA" id="ARBA00004395"/>
    </source>
</evidence>
<keyword evidence="12" id="KW-0812">Transmembrane</keyword>
<dbReference type="GO" id="GO:0005524">
    <property type="term" value="F:ATP binding"/>
    <property type="evidence" value="ECO:0007669"/>
    <property type="project" value="UniProtKB-KW"/>
</dbReference>
<dbReference type="GO" id="GO:0005634">
    <property type="term" value="C:nucleus"/>
    <property type="evidence" value="ECO:0007669"/>
    <property type="project" value="TreeGrafter"/>
</dbReference>
<keyword evidence="11 12" id="KW-0472">Membrane</keyword>
<reference evidence="14 15" key="1">
    <citation type="submission" date="2020-04" db="EMBL/GenBank/DDBJ databases">
        <authorList>
            <person name="Wallbank WR R."/>
            <person name="Pardo Diaz C."/>
            <person name="Kozak K."/>
            <person name="Martin S."/>
            <person name="Jiggins C."/>
            <person name="Moest M."/>
            <person name="Warren A I."/>
            <person name="Byers J.R.P. K."/>
            <person name="Montejo-Kovacevich G."/>
            <person name="Yen C E."/>
        </authorList>
    </citation>
    <scope>NUCLEOTIDE SEQUENCE [LARGE SCALE GENOMIC DNA]</scope>
</reference>
<feature type="domain" description="DNA mismatch repair proteins mutS family" evidence="13">
    <location>
        <begin position="816"/>
        <end position="832"/>
    </location>
</feature>
<dbReference type="GO" id="GO:0005901">
    <property type="term" value="C:caveola"/>
    <property type="evidence" value="ECO:0007669"/>
    <property type="project" value="UniProtKB-SubCell"/>
</dbReference>
<dbReference type="Gene3D" id="1.10.1420.10">
    <property type="match status" value="1"/>
</dbReference>
<dbReference type="PANTHER" id="PTHR11361:SF20">
    <property type="entry name" value="MUTS PROTEIN HOMOLOG 5"/>
    <property type="match status" value="1"/>
</dbReference>
<dbReference type="Pfam" id="PF00488">
    <property type="entry name" value="MutS_V"/>
    <property type="match status" value="1"/>
</dbReference>
<keyword evidence="7" id="KW-0547">Nucleotide-binding</keyword>
<dbReference type="InterPro" id="IPR001612">
    <property type="entry name" value="Caveolin"/>
</dbReference>
<proteinExistence type="inferred from homology"/>
<dbReference type="Proteomes" id="UP000494256">
    <property type="component" value="Unassembled WGS sequence"/>
</dbReference>
<dbReference type="GO" id="GO:0030983">
    <property type="term" value="F:mismatched DNA binding"/>
    <property type="evidence" value="ECO:0007669"/>
    <property type="project" value="InterPro"/>
</dbReference>
<dbReference type="SMART" id="SM00533">
    <property type="entry name" value="MUTSd"/>
    <property type="match status" value="1"/>
</dbReference>
<keyword evidence="8" id="KW-0067">ATP-binding</keyword>
<gene>
    <name evidence="14" type="ORF">APLA_LOCUS8816</name>
</gene>
<comment type="similarity">
    <text evidence="4">Belongs to the DNA mismatch repair MutS family.</text>
</comment>
<evidence type="ECO:0000313" key="14">
    <source>
        <dbReference type="EMBL" id="CAB3240091.1"/>
    </source>
</evidence>
<dbReference type="GO" id="GO:0140664">
    <property type="term" value="F:ATP-dependent DNA damage sensor activity"/>
    <property type="evidence" value="ECO:0007669"/>
    <property type="project" value="InterPro"/>
</dbReference>
<dbReference type="SUPFAM" id="SSF52540">
    <property type="entry name" value="P-loop containing nucleoside triphosphate hydrolases"/>
    <property type="match status" value="1"/>
</dbReference>
<dbReference type="EMBL" id="CADEBD010000309">
    <property type="protein sequence ID" value="CAB3240091.1"/>
    <property type="molecule type" value="Genomic_DNA"/>
</dbReference>
<accession>A0A8S1A2J4</accession>
<organism evidence="14 15">
    <name type="scientific">Arctia plantaginis</name>
    <name type="common">Wood tiger moth</name>
    <name type="synonym">Phalaena plantaginis</name>
    <dbReference type="NCBI Taxonomy" id="874455"/>
    <lineage>
        <taxon>Eukaryota</taxon>
        <taxon>Metazoa</taxon>
        <taxon>Ecdysozoa</taxon>
        <taxon>Arthropoda</taxon>
        <taxon>Hexapoda</taxon>
        <taxon>Insecta</taxon>
        <taxon>Pterygota</taxon>
        <taxon>Neoptera</taxon>
        <taxon>Endopterygota</taxon>
        <taxon>Lepidoptera</taxon>
        <taxon>Glossata</taxon>
        <taxon>Ditrysia</taxon>
        <taxon>Noctuoidea</taxon>
        <taxon>Erebidae</taxon>
        <taxon>Arctiinae</taxon>
        <taxon>Arctia</taxon>
    </lineage>
</organism>
<dbReference type="SMART" id="SM00534">
    <property type="entry name" value="MUTSac"/>
    <property type="match status" value="1"/>
</dbReference>
<evidence type="ECO:0000313" key="15">
    <source>
        <dbReference type="Proteomes" id="UP000494256"/>
    </source>
</evidence>
<dbReference type="GO" id="GO:0070836">
    <property type="term" value="P:caveola assembly"/>
    <property type="evidence" value="ECO:0007669"/>
    <property type="project" value="InterPro"/>
</dbReference>
<comment type="caution">
    <text evidence="14">The sequence shown here is derived from an EMBL/GenBank/DDBJ whole genome shotgun (WGS) entry which is preliminary data.</text>
</comment>
<dbReference type="InterPro" id="IPR000432">
    <property type="entry name" value="DNA_mismatch_repair_MutS_C"/>
</dbReference>
<dbReference type="PROSITE" id="PS00486">
    <property type="entry name" value="DNA_MISMATCH_REPAIR_2"/>
    <property type="match status" value="1"/>
</dbReference>
<evidence type="ECO:0000256" key="6">
    <source>
        <dbReference type="ARBA" id="ARBA00022475"/>
    </source>
</evidence>
<dbReference type="InterPro" id="IPR036187">
    <property type="entry name" value="DNA_mismatch_repair_MutS_sf"/>
</dbReference>
<evidence type="ECO:0000259" key="13">
    <source>
        <dbReference type="PROSITE" id="PS00486"/>
    </source>
</evidence>
<dbReference type="SUPFAM" id="SSF48334">
    <property type="entry name" value="DNA repair protein MutS, domain III"/>
    <property type="match status" value="1"/>
</dbReference>
<dbReference type="PANTHER" id="PTHR11361">
    <property type="entry name" value="DNA MISMATCH REPAIR PROTEIN MUTS FAMILY MEMBER"/>
    <property type="match status" value="1"/>
</dbReference>
<keyword evidence="10" id="KW-0238">DNA-binding</keyword>
<keyword evidence="6" id="KW-1003">Cell membrane</keyword>
<dbReference type="InterPro" id="IPR027417">
    <property type="entry name" value="P-loop_NTPase"/>
</dbReference>
<feature type="transmembrane region" description="Helical" evidence="12">
    <location>
        <begin position="147"/>
        <end position="177"/>
    </location>
</feature>
<keyword evidence="9" id="KW-0333">Golgi apparatus</keyword>
<protein>
    <recommendedName>
        <fullName evidence="13">DNA mismatch repair proteins mutS family domain-containing protein</fullName>
    </recommendedName>
</protein>
<evidence type="ECO:0000256" key="12">
    <source>
        <dbReference type="SAM" id="Phobius"/>
    </source>
</evidence>
<dbReference type="Pfam" id="PF05192">
    <property type="entry name" value="MutS_III"/>
    <property type="match status" value="1"/>
</dbReference>
<evidence type="ECO:0000256" key="1">
    <source>
        <dbReference type="ARBA" id="ARBA00004202"/>
    </source>
</evidence>
<keyword evidence="12" id="KW-1133">Transmembrane helix</keyword>
<dbReference type="GO" id="GO:0000139">
    <property type="term" value="C:Golgi membrane"/>
    <property type="evidence" value="ECO:0007669"/>
    <property type="project" value="UniProtKB-SubCell"/>
</dbReference>
<dbReference type="AlphaFoldDB" id="A0A8S1A2J4"/>
<dbReference type="InterPro" id="IPR007696">
    <property type="entry name" value="DNA_mismatch_repair_MutS_core"/>
</dbReference>
<sequence length="957" mass="107577">MMDKTYFRVDFQTSDPTVAFEDALIGSGGAAASQLPRRARQCFACIHRAKLLPDIPEPVSAPPVLVPTPVHVAYTPVTAPIQTEPHRTAMTAKPENVHEALEDRDPNSLNQHVQIVWDDIIGEPEGARSPECAWRLSYLCFRHARNWCYTILTVILAPPCALLLGCGFACLAFEQIWCTAPCLRCVKIYFASLRTMVQSCMAATVVPAADAVGHICRHIRLFILEEIVDRPPEYQIFASLFRQVEPICILLEGKNQGGFVQTVKKTVFDNDANDEGRCKLVFLSPKEYSFEACKRRIASLSLPTEPLNCSDEERSLYLRTVIDFSQTQSVHAMGALLRYLDLNWAKLSMELHGKPNFLSLRIISLADIVTVDEDTYRGLQVFSAIVHPSAFKRGTRGSSREGLSLFQVFSKCRSKIGQAKMRVLLQHPTCDLEMLKHRQDVIAFFMRPQNESLMRNICSSLRYIKNVHGILTKIKALSAKSYQWKSLYNTLYNAVLICEMCEEAGNHSEFLQKLASFDNNKLYEMALYMNRIIDFDLSKTEGKFTVKAGVDPELDRKKQTMASLQGLMSETAKVELDRLPTYIQECSMLYMPHLGYLLGVKVWAENLSAEDKNLNDMKFMFQNNDYIHYKSKGCEELDVLIGDTYPEIVAHETRIMMRLTAHMMQHLHTLATVVNMCSELDCLIAISKVSKEYNYVRPTLTPEKVISIKQGKHPLYMLTCDNFVPNDLESSQEAGFVKILTGPNSSGKSVYMKQIGLIVYLAHIGSFVPAESATIGIVRHIHTRIQSTECVAAHMSAFLIDLRQMALALQESTSHSLLIVDEFGKGTSATDGLALLAACLNTLLFRQHCPHVLLATHYLNIKEYIVNSPVVRFLRFEYIIEDDEPVFLFRVCEGGASSSFALQVAAASGLPPRTISRAKEIMAALTNNTLPVANKRITTKLNTCLETMKQKLLTDDI</sequence>
<dbReference type="Pfam" id="PF01146">
    <property type="entry name" value="Caveolin"/>
    <property type="match status" value="1"/>
</dbReference>
<evidence type="ECO:0000256" key="8">
    <source>
        <dbReference type="ARBA" id="ARBA00022840"/>
    </source>
</evidence>
<dbReference type="GO" id="GO:0006298">
    <property type="term" value="P:mismatch repair"/>
    <property type="evidence" value="ECO:0007669"/>
    <property type="project" value="InterPro"/>
</dbReference>
<dbReference type="Gene3D" id="3.40.50.300">
    <property type="entry name" value="P-loop containing nucleotide triphosphate hydrolases"/>
    <property type="match status" value="1"/>
</dbReference>
<dbReference type="GO" id="GO:0051026">
    <property type="term" value="P:chiasma assembly"/>
    <property type="evidence" value="ECO:0007669"/>
    <property type="project" value="TreeGrafter"/>
</dbReference>
<name>A0A8S1A2J4_ARCPL</name>
<comment type="similarity">
    <text evidence="5">Belongs to the caveolin family.</text>
</comment>
<evidence type="ECO:0000256" key="10">
    <source>
        <dbReference type="ARBA" id="ARBA00023125"/>
    </source>
</evidence>
<evidence type="ECO:0000256" key="9">
    <source>
        <dbReference type="ARBA" id="ARBA00023034"/>
    </source>
</evidence>
<evidence type="ECO:0000256" key="5">
    <source>
        <dbReference type="ARBA" id="ARBA00010988"/>
    </source>
</evidence>
<evidence type="ECO:0000256" key="3">
    <source>
        <dbReference type="ARBA" id="ARBA00004543"/>
    </source>
</evidence>
<dbReference type="InterPro" id="IPR045076">
    <property type="entry name" value="MutS"/>
</dbReference>
<evidence type="ECO:0000256" key="11">
    <source>
        <dbReference type="ARBA" id="ARBA00023136"/>
    </source>
</evidence>
<dbReference type="OrthoDB" id="442970at2759"/>
<evidence type="ECO:0000256" key="4">
    <source>
        <dbReference type="ARBA" id="ARBA00006271"/>
    </source>
</evidence>